<dbReference type="AlphaFoldDB" id="A0A0P4VTQ1"/>
<dbReference type="PANTHER" id="PTHR13817">
    <property type="entry name" value="TITIN"/>
    <property type="match status" value="1"/>
</dbReference>
<dbReference type="InterPro" id="IPR050964">
    <property type="entry name" value="Striated_Muscle_Regulatory"/>
</dbReference>
<dbReference type="PROSITE" id="PS50853">
    <property type="entry name" value="FN3"/>
    <property type="match status" value="1"/>
</dbReference>
<evidence type="ECO:0000256" key="1">
    <source>
        <dbReference type="ARBA" id="ARBA00022737"/>
    </source>
</evidence>
<keyword evidence="1" id="KW-0677">Repeat</keyword>
<name>A0A0P4VTQ1_SCYOL</name>
<feature type="region of interest" description="Disordered" evidence="2">
    <location>
        <begin position="20"/>
        <end position="53"/>
    </location>
</feature>
<reference evidence="4" key="1">
    <citation type="submission" date="2015-09" db="EMBL/GenBank/DDBJ databases">
        <title>Scylla olivacea transcriptome.</title>
        <authorList>
            <person name="Ikhwanuddin M."/>
        </authorList>
    </citation>
    <scope>NUCLEOTIDE SEQUENCE</scope>
</reference>
<dbReference type="InterPro" id="IPR036116">
    <property type="entry name" value="FN3_sf"/>
</dbReference>
<organism evidence="4">
    <name type="scientific">Scylla olivacea</name>
    <name type="common">Orange mud crab</name>
    <name type="synonym">Cancer olivacea</name>
    <dbReference type="NCBI Taxonomy" id="85551"/>
    <lineage>
        <taxon>Eukaryota</taxon>
        <taxon>Metazoa</taxon>
        <taxon>Ecdysozoa</taxon>
        <taxon>Arthropoda</taxon>
        <taxon>Crustacea</taxon>
        <taxon>Multicrustacea</taxon>
        <taxon>Malacostraca</taxon>
        <taxon>Eumalacostraca</taxon>
        <taxon>Eucarida</taxon>
        <taxon>Decapoda</taxon>
        <taxon>Pleocyemata</taxon>
        <taxon>Brachyura</taxon>
        <taxon>Eubrachyura</taxon>
        <taxon>Portunoidea</taxon>
        <taxon>Portunidae</taxon>
        <taxon>Portuninae</taxon>
        <taxon>Scylla</taxon>
    </lineage>
</organism>
<feature type="region of interest" description="Disordered" evidence="2">
    <location>
        <begin position="130"/>
        <end position="149"/>
    </location>
</feature>
<dbReference type="SMART" id="SM00060">
    <property type="entry name" value="FN3"/>
    <property type="match status" value="1"/>
</dbReference>
<feature type="compositionally biased region" description="Pro residues" evidence="2">
    <location>
        <begin position="133"/>
        <end position="149"/>
    </location>
</feature>
<dbReference type="SUPFAM" id="SSF49265">
    <property type="entry name" value="Fibronectin type III"/>
    <property type="match status" value="1"/>
</dbReference>
<dbReference type="InterPro" id="IPR003961">
    <property type="entry name" value="FN3_dom"/>
</dbReference>
<feature type="domain" description="Fibronectin type-III" evidence="3">
    <location>
        <begin position="148"/>
        <end position="242"/>
    </location>
</feature>
<proteinExistence type="predicted"/>
<dbReference type="InterPro" id="IPR013783">
    <property type="entry name" value="Ig-like_fold"/>
</dbReference>
<dbReference type="GO" id="GO:0045214">
    <property type="term" value="P:sarcomere organization"/>
    <property type="evidence" value="ECO:0007669"/>
    <property type="project" value="TreeGrafter"/>
</dbReference>
<dbReference type="PANTHER" id="PTHR13817:SF151">
    <property type="entry name" value="TITIN"/>
    <property type="match status" value="1"/>
</dbReference>
<dbReference type="Gene3D" id="2.60.40.10">
    <property type="entry name" value="Immunoglobulins"/>
    <property type="match status" value="1"/>
</dbReference>
<dbReference type="GO" id="GO:0031430">
    <property type="term" value="C:M band"/>
    <property type="evidence" value="ECO:0007669"/>
    <property type="project" value="TreeGrafter"/>
</dbReference>
<sequence length="282" mass="29872">MWQDAGKESLRHIDSRCSRCSRGGHHAPEDGSSANFKRPFPVAASERPRRDRVYSPAHQHEPYCLRGAVWREESVWVTVCRVLTASLLPYTSPLSLPPSPDVRGDDAGRYWCVASSPRGVTEAGAFISLAAPGRPPSPAPDPATAPRPPATPTVRVANETAAVVEWAAPGGEGGVTGYTLEYYSSEEDGGAAWRVAAAHTPHTTFTLGPLRPAATYGVTVRAHNAHGVSEPSGIAEVGVGGGWVVEEDVEVAGGLTAARVVLQEARPVPPRPAAKILWQVSK</sequence>
<evidence type="ECO:0000259" key="3">
    <source>
        <dbReference type="PROSITE" id="PS50853"/>
    </source>
</evidence>
<dbReference type="CDD" id="cd00063">
    <property type="entry name" value="FN3"/>
    <property type="match status" value="1"/>
</dbReference>
<dbReference type="Pfam" id="PF00041">
    <property type="entry name" value="fn3"/>
    <property type="match status" value="1"/>
</dbReference>
<evidence type="ECO:0000256" key="2">
    <source>
        <dbReference type="SAM" id="MobiDB-lite"/>
    </source>
</evidence>
<accession>A0A0P4VTQ1</accession>
<protein>
    <recommendedName>
        <fullName evidence="3">Fibronectin type-III domain-containing protein</fullName>
    </recommendedName>
</protein>
<evidence type="ECO:0000313" key="4">
    <source>
        <dbReference type="EMBL" id="JAI56686.1"/>
    </source>
</evidence>
<dbReference type="EMBL" id="GDRN01125880">
    <property type="protein sequence ID" value="JAI56686.1"/>
    <property type="molecule type" value="Transcribed_RNA"/>
</dbReference>